<keyword evidence="2" id="KW-1185">Reference proteome</keyword>
<dbReference type="AlphaFoldDB" id="E2BZ91"/>
<organism evidence="2">
    <name type="scientific">Harpegnathos saltator</name>
    <name type="common">Jerdon's jumping ant</name>
    <dbReference type="NCBI Taxonomy" id="610380"/>
    <lineage>
        <taxon>Eukaryota</taxon>
        <taxon>Metazoa</taxon>
        <taxon>Ecdysozoa</taxon>
        <taxon>Arthropoda</taxon>
        <taxon>Hexapoda</taxon>
        <taxon>Insecta</taxon>
        <taxon>Pterygota</taxon>
        <taxon>Neoptera</taxon>
        <taxon>Endopterygota</taxon>
        <taxon>Hymenoptera</taxon>
        <taxon>Apocrita</taxon>
        <taxon>Aculeata</taxon>
        <taxon>Formicoidea</taxon>
        <taxon>Formicidae</taxon>
        <taxon>Ponerinae</taxon>
        <taxon>Ponerini</taxon>
        <taxon>Harpegnathos</taxon>
    </lineage>
</organism>
<evidence type="ECO:0000313" key="1">
    <source>
        <dbReference type="EMBL" id="EFN78997.1"/>
    </source>
</evidence>
<sequence>MCVLFRSRVCREILFCYTVLAFCHFNGNSRKIISQSATLSRTTLLLRDATVADANGLTANRYGDSEASYSHEGCDYGVARRRCWLASQHDQPFPLPMYVGEHFEIALNTPVWIYKCQADAILLSSDHSPAIESAK</sequence>
<proteinExistence type="predicted"/>
<name>E2BZ91_HARSA</name>
<protein>
    <submittedName>
        <fullName evidence="1">Uncharacterized protein</fullName>
    </submittedName>
</protein>
<reference evidence="1 2" key="1">
    <citation type="journal article" date="2010" name="Science">
        <title>Genomic comparison of the ants Camponotus floridanus and Harpegnathos saltator.</title>
        <authorList>
            <person name="Bonasio R."/>
            <person name="Zhang G."/>
            <person name="Ye C."/>
            <person name="Mutti N.S."/>
            <person name="Fang X."/>
            <person name="Qin N."/>
            <person name="Donahue G."/>
            <person name="Yang P."/>
            <person name="Li Q."/>
            <person name="Li C."/>
            <person name="Zhang P."/>
            <person name="Huang Z."/>
            <person name="Berger S.L."/>
            <person name="Reinberg D."/>
            <person name="Wang J."/>
            <person name="Liebig J."/>
        </authorList>
    </citation>
    <scope>NUCLEOTIDE SEQUENCE [LARGE SCALE GENOMIC DNA]</scope>
    <source>
        <strain evidence="1 2">R22 G/1</strain>
    </source>
</reference>
<accession>E2BZ91</accession>
<dbReference type="EMBL" id="GL451577">
    <property type="protein sequence ID" value="EFN78997.1"/>
    <property type="molecule type" value="Genomic_DNA"/>
</dbReference>
<dbReference type="Proteomes" id="UP000008237">
    <property type="component" value="Unassembled WGS sequence"/>
</dbReference>
<dbReference type="InParanoid" id="E2BZ91"/>
<gene>
    <name evidence="1" type="ORF">EAI_12150</name>
</gene>
<evidence type="ECO:0000313" key="2">
    <source>
        <dbReference type="Proteomes" id="UP000008237"/>
    </source>
</evidence>